<dbReference type="EMBL" id="PGTK01000005">
    <property type="protein sequence ID" value="PJF30915.1"/>
    <property type="molecule type" value="Genomic_DNA"/>
</dbReference>
<dbReference type="InterPro" id="IPR012296">
    <property type="entry name" value="Nuclease_put_TT1808"/>
</dbReference>
<dbReference type="Pfam" id="PF05685">
    <property type="entry name" value="Uma2"/>
    <property type="match status" value="1"/>
</dbReference>
<evidence type="ECO:0000313" key="3">
    <source>
        <dbReference type="Proteomes" id="UP000228921"/>
    </source>
</evidence>
<protein>
    <recommendedName>
        <fullName evidence="1">Putative restriction endonuclease domain-containing protein</fullName>
    </recommendedName>
</protein>
<feature type="domain" description="Putative restriction endonuclease" evidence="1">
    <location>
        <begin position="12"/>
        <end position="96"/>
    </location>
</feature>
<dbReference type="AlphaFoldDB" id="A0A2M8P041"/>
<gene>
    <name evidence="2" type="ORF">CUN51_05365</name>
</gene>
<evidence type="ECO:0000259" key="1">
    <source>
        <dbReference type="Pfam" id="PF05685"/>
    </source>
</evidence>
<evidence type="ECO:0000313" key="2">
    <source>
        <dbReference type="EMBL" id="PJF30915.1"/>
    </source>
</evidence>
<dbReference type="InterPro" id="IPR011335">
    <property type="entry name" value="Restrct_endonuc-II-like"/>
</dbReference>
<name>A0A2M8P041_9CHLR</name>
<dbReference type="InterPro" id="IPR008538">
    <property type="entry name" value="Uma2"/>
</dbReference>
<dbReference type="Proteomes" id="UP000228921">
    <property type="component" value="Unassembled WGS sequence"/>
</dbReference>
<proteinExistence type="predicted"/>
<comment type="caution">
    <text evidence="2">The sequence shown here is derived from an EMBL/GenBank/DDBJ whole genome shotgun (WGS) entry which is preliminary data.</text>
</comment>
<sequence>MDICEKLSVTAFEALLALPENAERRFELIDGEILEISLTSELSGVINARLSARLQLFIEENKLGLLTSPENRFQLSPTNVLAPDAAFIATGRLKGLRRRG</sequence>
<dbReference type="SUPFAM" id="SSF52980">
    <property type="entry name" value="Restriction endonuclease-like"/>
    <property type="match status" value="1"/>
</dbReference>
<dbReference type="CDD" id="cd06260">
    <property type="entry name" value="DUF820-like"/>
    <property type="match status" value="1"/>
</dbReference>
<feature type="non-terminal residue" evidence="2">
    <location>
        <position position="100"/>
    </location>
</feature>
<dbReference type="Gene3D" id="3.90.1570.10">
    <property type="entry name" value="tt1808, chain A"/>
    <property type="match status" value="1"/>
</dbReference>
<accession>A0A2M8P041</accession>
<reference evidence="2 3" key="1">
    <citation type="submission" date="2017-11" db="EMBL/GenBank/DDBJ databases">
        <title>Evolution of Phototrophy in the Chloroflexi Phylum Driven by Horizontal Gene Transfer.</title>
        <authorList>
            <person name="Ward L.M."/>
            <person name="Hemp J."/>
            <person name="Shih P.M."/>
            <person name="Mcglynn S.E."/>
            <person name="Fischer W."/>
        </authorList>
    </citation>
    <scope>NUCLEOTIDE SEQUENCE [LARGE SCALE GENOMIC DNA]</scope>
    <source>
        <strain evidence="2">CP2_2F</strain>
    </source>
</reference>
<organism evidence="2 3">
    <name type="scientific">Candidatus Thermofonsia Clade 1 bacterium</name>
    <dbReference type="NCBI Taxonomy" id="2364210"/>
    <lineage>
        <taxon>Bacteria</taxon>
        <taxon>Bacillati</taxon>
        <taxon>Chloroflexota</taxon>
        <taxon>Candidatus Thermofontia</taxon>
        <taxon>Candidatus Thermofonsia Clade 1</taxon>
    </lineage>
</organism>